<sequence length="60" mass="7095">MTYDFSSQSSCKLDIMVRHKSEDLRQKEQVQKYGLRGFGNPDQQWFRTRMSGTAQVRSSY</sequence>
<reference evidence="1 2" key="1">
    <citation type="submission" date="2018-04" db="EMBL/GenBank/DDBJ databases">
        <title>Genomic Encyclopedia of Archaeal and Bacterial Type Strains, Phase II (KMG-II): from individual species to whole genera.</title>
        <authorList>
            <person name="Goeker M."/>
        </authorList>
    </citation>
    <scope>NUCLEOTIDE SEQUENCE [LARGE SCALE GENOMIC DNA]</scope>
    <source>
        <strain evidence="1 2">DSM 100162</strain>
    </source>
</reference>
<keyword evidence="2" id="KW-1185">Reference proteome</keyword>
<accession>A0A2T5YL46</accession>
<dbReference type="EMBL" id="QBKI01000003">
    <property type="protein sequence ID" value="PTX20046.1"/>
    <property type="molecule type" value="Genomic_DNA"/>
</dbReference>
<protein>
    <submittedName>
        <fullName evidence="1">Uncharacterized protein</fullName>
    </submittedName>
</protein>
<evidence type="ECO:0000313" key="2">
    <source>
        <dbReference type="Proteomes" id="UP000244225"/>
    </source>
</evidence>
<name>A0A2T5YL46_9BACT</name>
<gene>
    <name evidence="1" type="ORF">C8N40_103118</name>
</gene>
<organism evidence="1 2">
    <name type="scientific">Pontibacter mucosus</name>
    <dbReference type="NCBI Taxonomy" id="1649266"/>
    <lineage>
        <taxon>Bacteria</taxon>
        <taxon>Pseudomonadati</taxon>
        <taxon>Bacteroidota</taxon>
        <taxon>Cytophagia</taxon>
        <taxon>Cytophagales</taxon>
        <taxon>Hymenobacteraceae</taxon>
        <taxon>Pontibacter</taxon>
    </lineage>
</organism>
<dbReference type="AlphaFoldDB" id="A0A2T5YL46"/>
<evidence type="ECO:0000313" key="1">
    <source>
        <dbReference type="EMBL" id="PTX20046.1"/>
    </source>
</evidence>
<proteinExistence type="predicted"/>
<dbReference type="Proteomes" id="UP000244225">
    <property type="component" value="Unassembled WGS sequence"/>
</dbReference>
<comment type="caution">
    <text evidence="1">The sequence shown here is derived from an EMBL/GenBank/DDBJ whole genome shotgun (WGS) entry which is preliminary data.</text>
</comment>